<feature type="compositionally biased region" description="Low complexity" evidence="5">
    <location>
        <begin position="252"/>
        <end position="261"/>
    </location>
</feature>
<name>A0A2K4ZCZ0_9FIRM</name>
<dbReference type="PANTHER" id="PTHR47053:SF1">
    <property type="entry name" value="MUREIN DD-ENDOPEPTIDASE MEPH-RELATED"/>
    <property type="match status" value="1"/>
</dbReference>
<proteinExistence type="inferred from homology"/>
<dbReference type="InterPro" id="IPR038765">
    <property type="entry name" value="Papain-like_cys_pep_sf"/>
</dbReference>
<accession>A0A2K4ZCZ0</accession>
<sequence length="395" mass="42242">MIRNVKRMSAYVLTAAIAFSGMSITAQASGSILPGGGVSLALSNGNKLEDITTDVPTMPIQSIMEWMQEVDEDVPSQPTEEDLFKNLVIAQVTNYVNVRSLPSEEGEILGKLYNNSVGTFIQEENGWYQITSGSVTGYVKAEYCVTGEAAVEIAKRVGKRIATVTTETLFVRVEPSTECSIMGMVPEADDLLVLEETEGWVKVDVEEGTGWVSTEYVSLHSEFVQAESKEEEERRLAKEAEERRKAQEAAAKKAAQNAASQGTQNSVPAQESVSYSVSGGSEMGAAVAQYGLQFVGNPYVYGGSSLTNGADCSGFVMSVYANFGVSLPHSSSADRSQGYAVDGLANAQPGDIVCYSGHVGIYIGDGQIVHASNSKTGIIVSNAGYRNILAIRRIF</sequence>
<evidence type="ECO:0000256" key="2">
    <source>
        <dbReference type="ARBA" id="ARBA00022670"/>
    </source>
</evidence>
<keyword evidence="9" id="KW-0121">Carboxypeptidase</keyword>
<gene>
    <name evidence="9" type="primary">mepS</name>
    <name evidence="9" type="ORF">AMURIS_01039</name>
</gene>
<keyword evidence="2" id="KW-0645">Protease</keyword>
<dbReference type="AlphaFoldDB" id="A0A2K4ZCZ0"/>
<evidence type="ECO:0000256" key="4">
    <source>
        <dbReference type="ARBA" id="ARBA00022807"/>
    </source>
</evidence>
<dbReference type="GO" id="GO:0008234">
    <property type="term" value="F:cysteine-type peptidase activity"/>
    <property type="evidence" value="ECO:0007669"/>
    <property type="project" value="UniProtKB-KW"/>
</dbReference>
<reference evidence="9 10" key="1">
    <citation type="submission" date="2018-01" db="EMBL/GenBank/DDBJ databases">
        <authorList>
            <person name="Gaut B.S."/>
            <person name="Morton B.R."/>
            <person name="Clegg M.T."/>
            <person name="Duvall M.R."/>
        </authorList>
    </citation>
    <scope>NUCLEOTIDE SEQUENCE [LARGE SCALE GENOMIC DNA]</scope>
    <source>
        <strain evidence="9">GP69</strain>
    </source>
</reference>
<dbReference type="InterPro" id="IPR051202">
    <property type="entry name" value="Peptidase_C40"/>
</dbReference>
<dbReference type="Gene3D" id="2.30.30.40">
    <property type="entry name" value="SH3 Domains"/>
    <property type="match status" value="2"/>
</dbReference>
<evidence type="ECO:0000256" key="5">
    <source>
        <dbReference type="SAM" id="MobiDB-lite"/>
    </source>
</evidence>
<feature type="chain" id="PRO_5014452099" evidence="6">
    <location>
        <begin position="29"/>
        <end position="395"/>
    </location>
</feature>
<dbReference type="GO" id="GO:0006508">
    <property type="term" value="P:proteolysis"/>
    <property type="evidence" value="ECO:0007669"/>
    <property type="project" value="UniProtKB-KW"/>
</dbReference>
<feature type="signal peptide" evidence="6">
    <location>
        <begin position="1"/>
        <end position="28"/>
    </location>
</feature>
<dbReference type="EC" id="3.4.-.-" evidence="9"/>
<dbReference type="EMBL" id="OFSM01000004">
    <property type="protein sequence ID" value="SOY28332.1"/>
    <property type="molecule type" value="Genomic_DNA"/>
</dbReference>
<dbReference type="Gene3D" id="3.90.1720.10">
    <property type="entry name" value="endopeptidase domain like (from Nostoc punctiforme)"/>
    <property type="match status" value="1"/>
</dbReference>
<comment type="similarity">
    <text evidence="1">Belongs to the peptidase C40 family.</text>
</comment>
<keyword evidence="6" id="KW-0732">Signal</keyword>
<dbReference type="GO" id="GO:0004180">
    <property type="term" value="F:carboxypeptidase activity"/>
    <property type="evidence" value="ECO:0007669"/>
    <property type="project" value="UniProtKB-KW"/>
</dbReference>
<evidence type="ECO:0000259" key="8">
    <source>
        <dbReference type="PROSITE" id="PS51935"/>
    </source>
</evidence>
<protein>
    <submittedName>
        <fullName evidence="9">Murein DD-endopeptidase MepS/Murein LD-carboxypeptidase</fullName>
        <ecNumber evidence="9">3.4.-.-</ecNumber>
    </submittedName>
</protein>
<dbReference type="Pfam" id="PF00877">
    <property type="entry name" value="NLPC_P60"/>
    <property type="match status" value="1"/>
</dbReference>
<evidence type="ECO:0000256" key="6">
    <source>
        <dbReference type="SAM" id="SignalP"/>
    </source>
</evidence>
<evidence type="ECO:0000256" key="1">
    <source>
        <dbReference type="ARBA" id="ARBA00007074"/>
    </source>
</evidence>
<dbReference type="PROSITE" id="PS51935">
    <property type="entry name" value="NLPC_P60"/>
    <property type="match status" value="1"/>
</dbReference>
<dbReference type="InterPro" id="IPR000064">
    <property type="entry name" value="NLP_P60_dom"/>
</dbReference>
<evidence type="ECO:0000256" key="3">
    <source>
        <dbReference type="ARBA" id="ARBA00022801"/>
    </source>
</evidence>
<dbReference type="SMART" id="SM00287">
    <property type="entry name" value="SH3b"/>
    <property type="match status" value="2"/>
</dbReference>
<keyword evidence="4" id="KW-0788">Thiol protease</keyword>
<dbReference type="OrthoDB" id="9808890at2"/>
<evidence type="ECO:0000313" key="10">
    <source>
        <dbReference type="Proteomes" id="UP000236311"/>
    </source>
</evidence>
<feature type="region of interest" description="Disordered" evidence="5">
    <location>
        <begin position="247"/>
        <end position="269"/>
    </location>
</feature>
<dbReference type="Proteomes" id="UP000236311">
    <property type="component" value="Unassembled WGS sequence"/>
</dbReference>
<evidence type="ECO:0000259" key="7">
    <source>
        <dbReference type="PROSITE" id="PS51781"/>
    </source>
</evidence>
<keyword evidence="3 9" id="KW-0378">Hydrolase</keyword>
<dbReference type="Pfam" id="PF08239">
    <property type="entry name" value="SH3_3"/>
    <property type="match status" value="2"/>
</dbReference>
<organism evidence="9 10">
    <name type="scientific">Acetatifactor muris</name>
    <dbReference type="NCBI Taxonomy" id="879566"/>
    <lineage>
        <taxon>Bacteria</taxon>
        <taxon>Bacillati</taxon>
        <taxon>Bacillota</taxon>
        <taxon>Clostridia</taxon>
        <taxon>Lachnospirales</taxon>
        <taxon>Lachnospiraceae</taxon>
        <taxon>Acetatifactor</taxon>
    </lineage>
</organism>
<dbReference type="PROSITE" id="PS51781">
    <property type="entry name" value="SH3B"/>
    <property type="match status" value="1"/>
</dbReference>
<feature type="domain" description="SH3b" evidence="7">
    <location>
        <begin position="159"/>
        <end position="221"/>
    </location>
</feature>
<dbReference type="RefSeq" id="WP_103238425.1">
    <property type="nucleotide sequence ID" value="NZ_JANJZD010000004.1"/>
</dbReference>
<dbReference type="InterPro" id="IPR003646">
    <property type="entry name" value="SH3-like_bac-type"/>
</dbReference>
<feature type="domain" description="NlpC/P60" evidence="8">
    <location>
        <begin position="281"/>
        <end position="395"/>
    </location>
</feature>
<keyword evidence="10" id="KW-1185">Reference proteome</keyword>
<dbReference type="PANTHER" id="PTHR47053">
    <property type="entry name" value="MUREIN DD-ENDOPEPTIDASE MEPH-RELATED"/>
    <property type="match status" value="1"/>
</dbReference>
<evidence type="ECO:0000313" key="9">
    <source>
        <dbReference type="EMBL" id="SOY28332.1"/>
    </source>
</evidence>
<dbReference type="SUPFAM" id="SSF54001">
    <property type="entry name" value="Cysteine proteinases"/>
    <property type="match status" value="1"/>
</dbReference>